<dbReference type="EMBL" id="JARXVC010000009">
    <property type="protein sequence ID" value="MDH6282306.1"/>
    <property type="molecule type" value="Genomic_DNA"/>
</dbReference>
<evidence type="ECO:0000313" key="2">
    <source>
        <dbReference type="EMBL" id="MDH6282306.1"/>
    </source>
</evidence>
<keyword evidence="1" id="KW-0732">Signal</keyword>
<accession>A0ABT6MEU1</accession>
<dbReference type="RefSeq" id="WP_280761616.1">
    <property type="nucleotide sequence ID" value="NZ_JARXVC010000009.1"/>
</dbReference>
<reference evidence="2 3" key="1">
    <citation type="submission" date="2023-04" db="EMBL/GenBank/DDBJ databases">
        <title>Forest soil microbial communities from Buena Vista Peninsula, Colon Province, Panama.</title>
        <authorList>
            <person name="Bouskill N."/>
        </authorList>
    </citation>
    <scope>NUCLEOTIDE SEQUENCE [LARGE SCALE GENOMIC DNA]</scope>
    <source>
        <strain evidence="2 3">CFH S0262</strain>
    </source>
</reference>
<gene>
    <name evidence="2" type="ORF">M2280_003534</name>
</gene>
<comment type="caution">
    <text evidence="2">The sequence shown here is derived from an EMBL/GenBank/DDBJ whole genome shotgun (WGS) entry which is preliminary data.</text>
</comment>
<feature type="signal peptide" evidence="1">
    <location>
        <begin position="1"/>
        <end position="43"/>
    </location>
</feature>
<feature type="chain" id="PRO_5046786059" evidence="1">
    <location>
        <begin position="44"/>
        <end position="200"/>
    </location>
</feature>
<keyword evidence="3" id="KW-1185">Reference proteome</keyword>
<evidence type="ECO:0000256" key="1">
    <source>
        <dbReference type="SAM" id="SignalP"/>
    </source>
</evidence>
<evidence type="ECO:0000313" key="3">
    <source>
        <dbReference type="Proteomes" id="UP001160334"/>
    </source>
</evidence>
<organism evidence="2 3">
    <name type="scientific">Prescottella agglutinans</name>
    <dbReference type="NCBI Taxonomy" id="1644129"/>
    <lineage>
        <taxon>Bacteria</taxon>
        <taxon>Bacillati</taxon>
        <taxon>Actinomycetota</taxon>
        <taxon>Actinomycetes</taxon>
        <taxon>Mycobacteriales</taxon>
        <taxon>Nocardiaceae</taxon>
        <taxon>Prescottella</taxon>
    </lineage>
</organism>
<proteinExistence type="predicted"/>
<dbReference type="Proteomes" id="UP001160334">
    <property type="component" value="Unassembled WGS sequence"/>
</dbReference>
<name>A0ABT6MEU1_9NOCA</name>
<protein>
    <submittedName>
        <fullName evidence="2">Uncharacterized protein</fullName>
    </submittedName>
</protein>
<sequence>MNRFERISIVVSVARVFRTAHRRNQLRRTAAALGVGAIAFASAAVPGSLAGSASAETSGTTDVTFTVAGEEGPLELTVPTTTPMVWVNGQNEVGGPTVVSAVRDRRSGTGRAVTVSASISDFTNGSTIIPRSGVTYTAGAETMGFRSTGPQTLETTKPVVGIASNSRPDVTFQWTPSLRVDASDAVTIGDYSAILTHSAV</sequence>